<dbReference type="EMBL" id="CP031310">
    <property type="protein sequence ID" value="QCC50552.1"/>
    <property type="molecule type" value="Genomic_DNA"/>
</dbReference>
<feature type="transmembrane region" description="Helical" evidence="1">
    <location>
        <begin position="99"/>
        <end position="122"/>
    </location>
</feature>
<sequence>MARDRIGVATWALGLGMTTGLVVSAVTRPPAALSTIQFTLLLALASGLVLAGLLWTRWEQWLVFGGWLGIAVYFSTLFVGSVVLGGVPGLAVADGPARTVVQLLGSTVAFAITVWVCFYGGAQVILDRVASRLDLDI</sequence>
<evidence type="ECO:0000313" key="3">
    <source>
        <dbReference type="Proteomes" id="UP000296706"/>
    </source>
</evidence>
<keyword evidence="3" id="KW-1185">Reference proteome</keyword>
<dbReference type="KEGG" id="hsn:DV733_04530"/>
<keyword evidence="1" id="KW-1133">Transmembrane helix</keyword>
<protein>
    <submittedName>
        <fullName evidence="2">Uncharacterized protein</fullName>
    </submittedName>
</protein>
<dbReference type="OrthoDB" id="386298at2157"/>
<name>A0A4D6HBX9_9EURY</name>
<dbReference type="AlphaFoldDB" id="A0A4D6HBX9"/>
<reference evidence="2 3" key="1">
    <citation type="journal article" date="2019" name="Nat. Commun.">
        <title>A new type of DNA phosphorothioation-based antiviral system in archaea.</title>
        <authorList>
            <person name="Xiong L."/>
            <person name="Liu S."/>
            <person name="Chen S."/>
            <person name="Xiao Y."/>
            <person name="Zhu B."/>
            <person name="Gao Y."/>
            <person name="Zhang Y."/>
            <person name="Chen B."/>
            <person name="Luo J."/>
            <person name="Deng Z."/>
            <person name="Chen X."/>
            <person name="Wang L."/>
            <person name="Chen S."/>
        </authorList>
    </citation>
    <scope>NUCLEOTIDE SEQUENCE [LARGE SCALE GENOMIC DNA]</scope>
    <source>
        <strain evidence="2 3">CBA1105</strain>
    </source>
</reference>
<feature type="transmembrane region" description="Helical" evidence="1">
    <location>
        <begin position="62"/>
        <end position="87"/>
    </location>
</feature>
<dbReference type="STRING" id="1457250.GCA_000755225_03210"/>
<dbReference type="RefSeq" id="WP_049994000.1">
    <property type="nucleotide sequence ID" value="NZ_CP031310.1"/>
</dbReference>
<evidence type="ECO:0000313" key="2">
    <source>
        <dbReference type="EMBL" id="QCC50552.1"/>
    </source>
</evidence>
<dbReference type="Proteomes" id="UP000296706">
    <property type="component" value="Chromosome"/>
</dbReference>
<keyword evidence="1" id="KW-0812">Transmembrane</keyword>
<evidence type="ECO:0000256" key="1">
    <source>
        <dbReference type="SAM" id="Phobius"/>
    </source>
</evidence>
<dbReference type="GeneID" id="39847104"/>
<gene>
    <name evidence="2" type="ORF">DV733_04530</name>
</gene>
<proteinExistence type="predicted"/>
<accession>A0A4D6HBX9</accession>
<organism evidence="2 3">
    <name type="scientific">Halapricum salinum</name>
    <dbReference type="NCBI Taxonomy" id="1457250"/>
    <lineage>
        <taxon>Archaea</taxon>
        <taxon>Methanobacteriati</taxon>
        <taxon>Methanobacteriota</taxon>
        <taxon>Stenosarchaea group</taxon>
        <taxon>Halobacteria</taxon>
        <taxon>Halobacteriales</taxon>
        <taxon>Haloarculaceae</taxon>
        <taxon>Halapricum</taxon>
    </lineage>
</organism>
<feature type="transmembrane region" description="Helical" evidence="1">
    <location>
        <begin position="34"/>
        <end position="55"/>
    </location>
</feature>
<keyword evidence="1" id="KW-0472">Membrane</keyword>